<dbReference type="InterPro" id="IPR006073">
    <property type="entry name" value="GTP-bd"/>
</dbReference>
<comment type="similarity">
    <text evidence="1 5">Belongs to the TRAFAC class TrmE-Era-EngA-EngB-Septin-like GTPase superfamily. TrmE GTPase family.</text>
</comment>
<evidence type="ECO:0000313" key="8">
    <source>
        <dbReference type="Proteomes" id="UP000008983"/>
    </source>
</evidence>
<dbReference type="InterPro" id="IPR027266">
    <property type="entry name" value="TrmE/GcvT-like"/>
</dbReference>
<feature type="domain" description="TrmE-type G" evidence="6">
    <location>
        <begin position="250"/>
        <end position="418"/>
    </location>
</feature>
<dbReference type="STRING" id="857967.G0QX59"/>
<dbReference type="OrthoDB" id="188276at2759"/>
<dbReference type="Pfam" id="PF10396">
    <property type="entry name" value="TrmE_N"/>
    <property type="match status" value="1"/>
</dbReference>
<organism evidence="7 8">
    <name type="scientific">Ichthyophthirius multifiliis</name>
    <name type="common">White spot disease agent</name>
    <name type="synonym">Ich</name>
    <dbReference type="NCBI Taxonomy" id="5932"/>
    <lineage>
        <taxon>Eukaryota</taxon>
        <taxon>Sar</taxon>
        <taxon>Alveolata</taxon>
        <taxon>Ciliophora</taxon>
        <taxon>Intramacronucleata</taxon>
        <taxon>Oligohymenophorea</taxon>
        <taxon>Hymenostomatida</taxon>
        <taxon>Ophryoglenina</taxon>
        <taxon>Ichthyophthirius</taxon>
    </lineage>
</organism>
<keyword evidence="8" id="KW-1185">Reference proteome</keyword>
<dbReference type="OMA" id="EFHCHGG"/>
<dbReference type="Proteomes" id="UP000008983">
    <property type="component" value="Unassembled WGS sequence"/>
</dbReference>
<dbReference type="PRINTS" id="PR00326">
    <property type="entry name" value="GTP1OBG"/>
</dbReference>
<name>G0QX59_ICHMU</name>
<keyword evidence="2 5" id="KW-0819">tRNA processing</keyword>
<dbReference type="AlphaFoldDB" id="G0QX59"/>
<dbReference type="Gene3D" id="3.40.50.300">
    <property type="entry name" value="P-loop containing nucleotide triphosphate hydrolases"/>
    <property type="match status" value="1"/>
</dbReference>
<dbReference type="eggNOG" id="KOG1191">
    <property type="taxonomic scope" value="Eukaryota"/>
</dbReference>
<dbReference type="PROSITE" id="PS51709">
    <property type="entry name" value="G_TRME"/>
    <property type="match status" value="1"/>
</dbReference>
<dbReference type="PANTHER" id="PTHR42714:SF2">
    <property type="entry name" value="TRNA MODIFICATION GTPASE GTPBP3, MITOCHONDRIAL"/>
    <property type="match status" value="1"/>
</dbReference>
<sequence>MFHKIIVQYFSISKNQQKFNDSIFALASGQTKAGVSIIRISGFNSLQAYQFIQKENFEKLSNEQIQEKYQIQPRYAYFKNFYSILDKNKQIDKGIFIYFQGPKSYTGEDVVEFHIHGSRALQRKILYELSKINQFRLADQGEFTKRALINNKLDLMEVEGLADLLNSETEIQRQQSTNQFLGKSSQILENWRFELIKALSNAEAFIDFESDQDDVEFNILSQTQEQTQKILNEIKNQLNNKNKGEIIRDGIKISIIGKPNSGKSTLLNCLAKKEIAIVSEIPGTTRDILSVVLNISGFPVILYDTAGIRTTIDKIEEKGVNRAIQQAKESDIIILIVDIEDIDDKYQINIQQNEQLFQIIDNEKYTVLTFINKIDLKENKIIHYIKIFDKEIPVQGYISAQNNTNINNLIDILSNTIQKKIEFQNDYIIEENSIITQSRHRIELEKCMKHLEVFCFNQNNLQADLVCEELRYAVNSIGKITGRVDVEEVLDVLFKEFCIGK</sequence>
<dbReference type="Gene3D" id="3.30.1360.120">
    <property type="entry name" value="Probable tRNA modification gtpase trme, domain 1"/>
    <property type="match status" value="1"/>
</dbReference>
<dbReference type="GO" id="GO:0003924">
    <property type="term" value="F:GTPase activity"/>
    <property type="evidence" value="ECO:0007669"/>
    <property type="project" value="InterPro"/>
</dbReference>
<dbReference type="InterPro" id="IPR004520">
    <property type="entry name" value="GTPase_MnmE"/>
</dbReference>
<dbReference type="Pfam" id="PF12631">
    <property type="entry name" value="MnmE_helical"/>
    <property type="match status" value="1"/>
</dbReference>
<dbReference type="InterPro" id="IPR027417">
    <property type="entry name" value="P-loop_NTPase"/>
</dbReference>
<dbReference type="NCBIfam" id="NF003661">
    <property type="entry name" value="PRK05291.1-3"/>
    <property type="match status" value="1"/>
</dbReference>
<dbReference type="CDD" id="cd14858">
    <property type="entry name" value="TrmE_N"/>
    <property type="match status" value="1"/>
</dbReference>
<dbReference type="InParanoid" id="G0QX59"/>
<dbReference type="GO" id="GO:0030488">
    <property type="term" value="P:tRNA methylation"/>
    <property type="evidence" value="ECO:0007669"/>
    <property type="project" value="TreeGrafter"/>
</dbReference>
<dbReference type="InterPro" id="IPR025867">
    <property type="entry name" value="MnmE_helical"/>
</dbReference>
<dbReference type="NCBIfam" id="TIGR00450">
    <property type="entry name" value="mnmE_trmE_thdF"/>
    <property type="match status" value="1"/>
</dbReference>
<evidence type="ECO:0000259" key="6">
    <source>
        <dbReference type="PROSITE" id="PS51709"/>
    </source>
</evidence>
<proteinExistence type="inferred from homology"/>
<keyword evidence="4 5" id="KW-0342">GTP-binding</keyword>
<dbReference type="GO" id="GO:0005737">
    <property type="term" value="C:cytoplasm"/>
    <property type="evidence" value="ECO:0007669"/>
    <property type="project" value="TreeGrafter"/>
</dbReference>
<gene>
    <name evidence="7" type="ORF">IMG5_138340</name>
</gene>
<evidence type="ECO:0000256" key="3">
    <source>
        <dbReference type="ARBA" id="ARBA00022741"/>
    </source>
</evidence>
<dbReference type="EMBL" id="GL984034">
    <property type="protein sequence ID" value="EGR30197.1"/>
    <property type="molecule type" value="Genomic_DNA"/>
</dbReference>
<dbReference type="NCBIfam" id="TIGR00231">
    <property type="entry name" value="small_GTP"/>
    <property type="match status" value="1"/>
</dbReference>
<dbReference type="Pfam" id="PF01926">
    <property type="entry name" value="MMR_HSR1"/>
    <property type="match status" value="1"/>
</dbReference>
<dbReference type="GeneID" id="14906313"/>
<dbReference type="PANTHER" id="PTHR42714">
    <property type="entry name" value="TRNA MODIFICATION GTPASE GTPBP3"/>
    <property type="match status" value="1"/>
</dbReference>
<evidence type="ECO:0000256" key="5">
    <source>
        <dbReference type="RuleBase" id="RU003313"/>
    </source>
</evidence>
<dbReference type="HAMAP" id="MF_00379">
    <property type="entry name" value="GTPase_MnmE"/>
    <property type="match status" value="1"/>
</dbReference>
<evidence type="ECO:0000256" key="1">
    <source>
        <dbReference type="ARBA" id="ARBA00011043"/>
    </source>
</evidence>
<dbReference type="InterPro" id="IPR018948">
    <property type="entry name" value="GTP-bd_TrmE_N"/>
</dbReference>
<protein>
    <submittedName>
        <fullName evidence="7">tRNA modification gtpase, putative</fullName>
        <ecNumber evidence="7">3.6.3.40</ecNumber>
    </submittedName>
</protein>
<dbReference type="InterPro" id="IPR031168">
    <property type="entry name" value="G_TrmE"/>
</dbReference>
<dbReference type="InterPro" id="IPR005225">
    <property type="entry name" value="Small_GTP-bd"/>
</dbReference>
<evidence type="ECO:0000313" key="7">
    <source>
        <dbReference type="EMBL" id="EGR30197.1"/>
    </source>
</evidence>
<evidence type="ECO:0000256" key="2">
    <source>
        <dbReference type="ARBA" id="ARBA00022694"/>
    </source>
</evidence>
<dbReference type="GO" id="GO:0005525">
    <property type="term" value="F:GTP binding"/>
    <property type="evidence" value="ECO:0007669"/>
    <property type="project" value="UniProtKB-KW"/>
</dbReference>
<dbReference type="EC" id="3.6.3.40" evidence="7"/>
<accession>G0QX59</accession>
<dbReference type="FunCoup" id="G0QX59">
    <property type="interactions" value="31"/>
</dbReference>
<reference evidence="7 8" key="1">
    <citation type="submission" date="2011-07" db="EMBL/GenBank/DDBJ databases">
        <authorList>
            <person name="Coyne R."/>
            <person name="Brami D."/>
            <person name="Johnson J."/>
            <person name="Hostetler J."/>
            <person name="Hannick L."/>
            <person name="Clark T."/>
            <person name="Cassidy-Hanley D."/>
            <person name="Inman J."/>
        </authorList>
    </citation>
    <scope>NUCLEOTIDE SEQUENCE [LARGE SCALE GENOMIC DNA]</scope>
    <source>
        <strain evidence="7 8">G5</strain>
    </source>
</reference>
<dbReference type="Gene3D" id="1.20.120.430">
    <property type="entry name" value="tRNA modification GTPase MnmE domain 2"/>
    <property type="match status" value="1"/>
</dbReference>
<dbReference type="GO" id="GO:0002098">
    <property type="term" value="P:tRNA wobble uridine modification"/>
    <property type="evidence" value="ECO:0007669"/>
    <property type="project" value="TreeGrafter"/>
</dbReference>
<dbReference type="SUPFAM" id="SSF52540">
    <property type="entry name" value="P-loop containing nucleoside triphosphate hydrolases"/>
    <property type="match status" value="1"/>
</dbReference>
<dbReference type="RefSeq" id="XP_004031793.1">
    <property type="nucleotide sequence ID" value="XM_004031745.1"/>
</dbReference>
<dbReference type="CDD" id="cd04164">
    <property type="entry name" value="trmE"/>
    <property type="match status" value="1"/>
</dbReference>
<evidence type="ECO:0000256" key="4">
    <source>
        <dbReference type="ARBA" id="ARBA00023134"/>
    </source>
</evidence>
<keyword evidence="3 5" id="KW-0547">Nucleotide-binding</keyword>
<dbReference type="InterPro" id="IPR027368">
    <property type="entry name" value="MnmE_dom2"/>
</dbReference>
<keyword evidence="7" id="KW-0378">Hydrolase</keyword>